<feature type="domain" description="HTH iclR-type" evidence="5">
    <location>
        <begin position="46"/>
        <end position="108"/>
    </location>
</feature>
<dbReference type="AlphaFoldDB" id="A0A1N6R0N4"/>
<dbReference type="PANTHER" id="PTHR30136:SF33">
    <property type="entry name" value="TRANSCRIPTIONAL REGULATORY PROTEIN"/>
    <property type="match status" value="1"/>
</dbReference>
<dbReference type="SMART" id="SM00346">
    <property type="entry name" value="HTH_ICLR"/>
    <property type="match status" value="1"/>
</dbReference>
<feature type="region of interest" description="Disordered" evidence="4">
    <location>
        <begin position="1"/>
        <end position="39"/>
    </location>
</feature>
<dbReference type="GO" id="GO:0045892">
    <property type="term" value="P:negative regulation of DNA-templated transcription"/>
    <property type="evidence" value="ECO:0007669"/>
    <property type="project" value="TreeGrafter"/>
</dbReference>
<name>A0A1N6R0N4_9RHOO</name>
<dbReference type="OrthoDB" id="5401369at2"/>
<dbReference type="SUPFAM" id="SSF55781">
    <property type="entry name" value="GAF domain-like"/>
    <property type="match status" value="1"/>
</dbReference>
<keyword evidence="3" id="KW-0804">Transcription</keyword>
<dbReference type="Gene3D" id="3.30.450.40">
    <property type="match status" value="1"/>
</dbReference>
<dbReference type="GO" id="GO:0003700">
    <property type="term" value="F:DNA-binding transcription factor activity"/>
    <property type="evidence" value="ECO:0007669"/>
    <property type="project" value="TreeGrafter"/>
</dbReference>
<feature type="domain" description="IclR-ED" evidence="6">
    <location>
        <begin position="109"/>
        <end position="291"/>
    </location>
</feature>
<feature type="compositionally biased region" description="Basic and acidic residues" evidence="4">
    <location>
        <begin position="14"/>
        <end position="32"/>
    </location>
</feature>
<keyword evidence="8" id="KW-1185">Reference proteome</keyword>
<evidence type="ECO:0000313" key="7">
    <source>
        <dbReference type="EMBL" id="SIQ22421.1"/>
    </source>
</evidence>
<dbReference type="InterPro" id="IPR005471">
    <property type="entry name" value="Tscrpt_reg_IclR_N"/>
</dbReference>
<feature type="compositionally biased region" description="Polar residues" evidence="4">
    <location>
        <begin position="1"/>
        <end position="13"/>
    </location>
</feature>
<evidence type="ECO:0000259" key="5">
    <source>
        <dbReference type="PROSITE" id="PS51077"/>
    </source>
</evidence>
<dbReference type="Proteomes" id="UP000186819">
    <property type="component" value="Unassembled WGS sequence"/>
</dbReference>
<evidence type="ECO:0000256" key="2">
    <source>
        <dbReference type="ARBA" id="ARBA00023125"/>
    </source>
</evidence>
<dbReference type="Gene3D" id="1.10.10.10">
    <property type="entry name" value="Winged helix-like DNA-binding domain superfamily/Winged helix DNA-binding domain"/>
    <property type="match status" value="1"/>
</dbReference>
<accession>A0A1N6R0N4</accession>
<keyword evidence="1" id="KW-0805">Transcription regulation</keyword>
<dbReference type="EMBL" id="FTMD01000003">
    <property type="protein sequence ID" value="SIQ22421.1"/>
    <property type="molecule type" value="Genomic_DNA"/>
</dbReference>
<dbReference type="PROSITE" id="PS51077">
    <property type="entry name" value="HTH_ICLR"/>
    <property type="match status" value="1"/>
</dbReference>
<dbReference type="FunFam" id="1.10.10.10:FF:000056">
    <property type="entry name" value="IclR family transcriptional regulator"/>
    <property type="match status" value="1"/>
</dbReference>
<dbReference type="PANTHER" id="PTHR30136">
    <property type="entry name" value="HELIX-TURN-HELIX TRANSCRIPTIONAL REGULATOR, ICLR FAMILY"/>
    <property type="match status" value="1"/>
</dbReference>
<dbReference type="InterPro" id="IPR036388">
    <property type="entry name" value="WH-like_DNA-bd_sf"/>
</dbReference>
<sequence>MTTLKKFAQSGTQRPEKKETGVAHSHESNDIERFDDEEQGKDRQFVTALARGLEVLRCFGPGERYLGITELARRTGIPKPTVSRLAGTLVKLGYLDFIDTLGKYSLGAGVLSLGYAKLSNLDIRQIARPLMEELAEYSRVSVSVGIRDRLSMVYVETVRSSAPISLQRGIGARLSLATTSMGRAYLAGAPETERNFLMDQIRLRDETQWPRIKAGIEQGFRDYAERGFCISLGDWDKDIYAVGVPFMSPNSGLMAFNCGGPAFMLTREKLEEDIGPRLVSLVKRVGGSMGRL</sequence>
<dbReference type="SUPFAM" id="SSF46785">
    <property type="entry name" value="Winged helix' DNA-binding domain"/>
    <property type="match status" value="1"/>
</dbReference>
<evidence type="ECO:0000256" key="1">
    <source>
        <dbReference type="ARBA" id="ARBA00023015"/>
    </source>
</evidence>
<dbReference type="GO" id="GO:0003677">
    <property type="term" value="F:DNA binding"/>
    <property type="evidence" value="ECO:0007669"/>
    <property type="project" value="UniProtKB-KW"/>
</dbReference>
<dbReference type="PROSITE" id="PS51078">
    <property type="entry name" value="ICLR_ED"/>
    <property type="match status" value="1"/>
</dbReference>
<keyword evidence="2" id="KW-0238">DNA-binding</keyword>
<dbReference type="InterPro" id="IPR029016">
    <property type="entry name" value="GAF-like_dom_sf"/>
</dbReference>
<dbReference type="STRING" id="34027.SAMN05421829_10346"/>
<evidence type="ECO:0000259" key="6">
    <source>
        <dbReference type="PROSITE" id="PS51078"/>
    </source>
</evidence>
<dbReference type="InterPro" id="IPR014757">
    <property type="entry name" value="Tscrpt_reg_IclR_C"/>
</dbReference>
<protein>
    <submittedName>
        <fullName evidence="7">Transcriptional regulator, IclR family</fullName>
    </submittedName>
</protein>
<dbReference type="InterPro" id="IPR050707">
    <property type="entry name" value="HTH_MetabolicPath_Reg"/>
</dbReference>
<proteinExistence type="predicted"/>
<reference evidence="8" key="1">
    <citation type="submission" date="2017-01" db="EMBL/GenBank/DDBJ databases">
        <authorList>
            <person name="Varghese N."/>
            <person name="Submissions S."/>
        </authorList>
    </citation>
    <scope>NUCLEOTIDE SEQUENCE [LARGE SCALE GENOMIC DNA]</scope>
    <source>
        <strain evidence="8">ATCC 51758</strain>
    </source>
</reference>
<dbReference type="InterPro" id="IPR036390">
    <property type="entry name" value="WH_DNA-bd_sf"/>
</dbReference>
<dbReference type="Pfam" id="PF09339">
    <property type="entry name" value="HTH_IclR"/>
    <property type="match status" value="1"/>
</dbReference>
<gene>
    <name evidence="7" type="ORF">SAMN05421829_10346</name>
</gene>
<dbReference type="Pfam" id="PF01614">
    <property type="entry name" value="IclR_C"/>
    <property type="match status" value="1"/>
</dbReference>
<organism evidence="7 8">
    <name type="scientific">Aromatoleum tolulyticum</name>
    <dbReference type="NCBI Taxonomy" id="34027"/>
    <lineage>
        <taxon>Bacteria</taxon>
        <taxon>Pseudomonadati</taxon>
        <taxon>Pseudomonadota</taxon>
        <taxon>Betaproteobacteria</taxon>
        <taxon>Rhodocyclales</taxon>
        <taxon>Rhodocyclaceae</taxon>
        <taxon>Aromatoleum</taxon>
    </lineage>
</organism>
<dbReference type="RefSeq" id="WP_084204973.1">
    <property type="nucleotide sequence ID" value="NZ_FTMD01000003.1"/>
</dbReference>
<evidence type="ECO:0000313" key="8">
    <source>
        <dbReference type="Proteomes" id="UP000186819"/>
    </source>
</evidence>
<evidence type="ECO:0000256" key="4">
    <source>
        <dbReference type="SAM" id="MobiDB-lite"/>
    </source>
</evidence>
<evidence type="ECO:0000256" key="3">
    <source>
        <dbReference type="ARBA" id="ARBA00023163"/>
    </source>
</evidence>